<feature type="chain" id="PRO_5042855872" description="Secreted protein" evidence="1">
    <location>
        <begin position="25"/>
        <end position="111"/>
    </location>
</feature>
<proteinExistence type="predicted"/>
<evidence type="ECO:0008006" key="4">
    <source>
        <dbReference type="Google" id="ProtNLM"/>
    </source>
</evidence>
<evidence type="ECO:0000313" key="2">
    <source>
        <dbReference type="EMBL" id="KAK7251409.1"/>
    </source>
</evidence>
<accession>A0AAN9HXG6</accession>
<evidence type="ECO:0000256" key="1">
    <source>
        <dbReference type="SAM" id="SignalP"/>
    </source>
</evidence>
<reference evidence="2 3" key="1">
    <citation type="submission" date="2024-01" db="EMBL/GenBank/DDBJ databases">
        <title>The genomes of 5 underutilized Papilionoideae crops provide insights into root nodulation and disease resistanc.</title>
        <authorList>
            <person name="Yuan L."/>
        </authorList>
    </citation>
    <scope>NUCLEOTIDE SEQUENCE [LARGE SCALE GENOMIC DNA]</scope>
    <source>
        <strain evidence="2">ZHUSHIDOU_FW_LH</strain>
        <tissue evidence="2">Leaf</tissue>
    </source>
</reference>
<evidence type="ECO:0000313" key="3">
    <source>
        <dbReference type="Proteomes" id="UP001372338"/>
    </source>
</evidence>
<dbReference type="AlphaFoldDB" id="A0AAN9HXG6"/>
<comment type="caution">
    <text evidence="2">The sequence shown here is derived from an EMBL/GenBank/DDBJ whole genome shotgun (WGS) entry which is preliminary data.</text>
</comment>
<keyword evidence="1" id="KW-0732">Signal</keyword>
<dbReference type="EMBL" id="JAYWIO010000007">
    <property type="protein sequence ID" value="KAK7251409.1"/>
    <property type="molecule type" value="Genomic_DNA"/>
</dbReference>
<sequence>MFRRFCLLLLLVTDAVVLLVVVLPERETNNANDLPALIYDRASELFYYLKGGHVDYGEENGKACRNLRCRLFCGMTTKVGHDAYVNQQGFGGEVPGFNPFEHIFRDHVMSC</sequence>
<dbReference type="InterPro" id="IPR029058">
    <property type="entry name" value="AB_hydrolase_fold"/>
</dbReference>
<dbReference type="Proteomes" id="UP001372338">
    <property type="component" value="Unassembled WGS sequence"/>
</dbReference>
<protein>
    <recommendedName>
        <fullName evidence="4">Secreted protein</fullName>
    </recommendedName>
</protein>
<feature type="signal peptide" evidence="1">
    <location>
        <begin position="1"/>
        <end position="24"/>
    </location>
</feature>
<gene>
    <name evidence="2" type="ORF">RIF29_34573</name>
</gene>
<keyword evidence="3" id="KW-1185">Reference proteome</keyword>
<organism evidence="2 3">
    <name type="scientific">Crotalaria pallida</name>
    <name type="common">Smooth rattlebox</name>
    <name type="synonym">Crotalaria striata</name>
    <dbReference type="NCBI Taxonomy" id="3830"/>
    <lineage>
        <taxon>Eukaryota</taxon>
        <taxon>Viridiplantae</taxon>
        <taxon>Streptophyta</taxon>
        <taxon>Embryophyta</taxon>
        <taxon>Tracheophyta</taxon>
        <taxon>Spermatophyta</taxon>
        <taxon>Magnoliopsida</taxon>
        <taxon>eudicotyledons</taxon>
        <taxon>Gunneridae</taxon>
        <taxon>Pentapetalae</taxon>
        <taxon>rosids</taxon>
        <taxon>fabids</taxon>
        <taxon>Fabales</taxon>
        <taxon>Fabaceae</taxon>
        <taxon>Papilionoideae</taxon>
        <taxon>50 kb inversion clade</taxon>
        <taxon>genistoids sensu lato</taxon>
        <taxon>core genistoids</taxon>
        <taxon>Crotalarieae</taxon>
        <taxon>Crotalaria</taxon>
    </lineage>
</organism>
<dbReference type="Gene3D" id="3.40.50.1820">
    <property type="entry name" value="alpha/beta hydrolase"/>
    <property type="match status" value="1"/>
</dbReference>
<name>A0AAN9HXG6_CROPI</name>